<dbReference type="AlphaFoldDB" id="A0A6P7H7V9"/>
<reference evidence="3" key="1">
    <citation type="submission" date="2024-06" db="UniProtKB">
        <authorList>
            <consortium name="RefSeq"/>
        </authorList>
    </citation>
    <scope>NUCLEOTIDE SEQUENCE [LARGE SCALE GENOMIC DNA]</scope>
</reference>
<proteinExistence type="predicted"/>
<dbReference type="InterPro" id="IPR001005">
    <property type="entry name" value="SANT/Myb"/>
</dbReference>
<dbReference type="PANTHER" id="PTHR16124">
    <property type="entry name" value="MIS18-BINDING PROTEIN 1"/>
    <property type="match status" value="1"/>
</dbReference>
<feature type="compositionally biased region" description="Basic and acidic residues" evidence="1">
    <location>
        <begin position="488"/>
        <end position="498"/>
    </location>
</feature>
<dbReference type="Gene3D" id="1.10.10.60">
    <property type="entry name" value="Homeodomain-like"/>
    <property type="match status" value="1"/>
</dbReference>
<dbReference type="PROSITE" id="PS50090">
    <property type="entry name" value="MYB_LIKE"/>
    <property type="match status" value="1"/>
</dbReference>
<dbReference type="CTD" id="55320"/>
<feature type="compositionally biased region" description="Basic and acidic residues" evidence="1">
    <location>
        <begin position="265"/>
        <end position="287"/>
    </location>
</feature>
<feature type="region of interest" description="Disordered" evidence="1">
    <location>
        <begin position="981"/>
        <end position="1000"/>
    </location>
</feature>
<dbReference type="OrthoDB" id="118550at2759"/>
<feature type="region of interest" description="Disordered" evidence="1">
    <location>
        <begin position="584"/>
        <end position="760"/>
    </location>
</feature>
<feature type="compositionally biased region" description="Basic residues" evidence="1">
    <location>
        <begin position="633"/>
        <end position="642"/>
    </location>
</feature>
<organism evidence="3 4">
    <name type="scientific">Parambassis ranga</name>
    <name type="common">Indian glassy fish</name>
    <dbReference type="NCBI Taxonomy" id="210632"/>
    <lineage>
        <taxon>Eukaryota</taxon>
        <taxon>Metazoa</taxon>
        <taxon>Chordata</taxon>
        <taxon>Craniata</taxon>
        <taxon>Vertebrata</taxon>
        <taxon>Euteleostomi</taxon>
        <taxon>Actinopterygii</taxon>
        <taxon>Neopterygii</taxon>
        <taxon>Teleostei</taxon>
        <taxon>Neoteleostei</taxon>
        <taxon>Acanthomorphata</taxon>
        <taxon>Ovalentaria</taxon>
        <taxon>Ambassidae</taxon>
        <taxon>Parambassis</taxon>
    </lineage>
</organism>
<feature type="domain" description="Myb-like" evidence="2">
    <location>
        <begin position="753"/>
        <end position="802"/>
    </location>
</feature>
<feature type="compositionally biased region" description="Basic residues" evidence="1">
    <location>
        <begin position="671"/>
        <end position="688"/>
    </location>
</feature>
<dbReference type="SUPFAM" id="SSF46689">
    <property type="entry name" value="Homeodomain-like"/>
    <property type="match status" value="1"/>
</dbReference>
<evidence type="ECO:0000313" key="3">
    <source>
        <dbReference type="Proteomes" id="UP000515145"/>
    </source>
</evidence>
<dbReference type="GO" id="GO:0000775">
    <property type="term" value="C:chromosome, centromeric region"/>
    <property type="evidence" value="ECO:0007669"/>
    <property type="project" value="TreeGrafter"/>
</dbReference>
<sequence length="1000" mass="112848">MDSYHYVLRGIQPRTDSPAKVFAKLKAKVREESGCGRKGFFTSKKDGAEFNSPRRRSENTWVTGEHKANQKFGSNLNEMQPLTLSPIASPPHAFGYKVHPPVLESTAVSCSLFLTDKGKIQGELRGLDCFNTQSGTPVEKQWGGSVFDECARFNKPVSPGSVFSPMRKRLRKRKWEQQEMNKVCSSAEGSNEDIHEPQQWNACTFAVNDFHNNNGTDDLGYCRGFSGDQLKMMHGHLHPPPRSTAEKRCREGFPMSPAKIFASMKERESKGKMEQAHKVNSSKKDLFGDGNINLPRHTPLSTTQNMCETQDAGFTNALQSPLTSNETDSADSQSKVNRSEDALTSAVPLVLQEDLLVLKTPQVSIPKKYNNAVFKHNKWPKQMEFPSESMIYLKKWFLRKNHKGLFVDGIHGESNIQWNSNIIVDRVSNSVVKTVSGRVYILVGNMKMHYASGFPRWLLKKFAKGFPPNWKELYERLLLETRNNQRSIEPKRNTEQKTRASTNNTSTLKRCRQTSLKTAESCTPNSYSCSRVSRSGRVIKPPLEYWKGGRVVLDADMNVQVFGCYETTICDDVSTMMSFSTVEPPVEKLGNSQKSPSRKTKSRQRCPATVDTVPLKQIKPAKSKNTSDTANRHSVREKRSKSKATNSPESPKAHDKTLQDESSSDAFTLERKRRGKAVPSKKGRKVRNKSTPDMSSSKQSSDESAKRPWKRIIRTPNNNEGQAEKKPSTGTKTSPPAKPLPKSTASKGNVKQHKENQEDEWTEAELMKLQEAVVYYPKHMKGYWAEVARLVGTRSAEECHNKHTSQGMSKTPNKAAKKVKKQKEEAVKAPDNPVISAKVGTFKRKQQVRQFLENMPREDVDDVFSTAYMQSKRFEIPSLCPSDDQDLTVSELEPLTPRSSCFPEVKTPQCLHITPGMMGSPNRDCDDKYVYQLQKRMKKNQFDVCKRSAKSFTPAHSVKQPMRRCNTGNNSFVVWEMFSGNNGASSESGEEEDFYFSDND</sequence>
<dbReference type="CDD" id="cd00167">
    <property type="entry name" value="SANT"/>
    <property type="match status" value="1"/>
</dbReference>
<dbReference type="FunCoup" id="A0A6P7H7V9">
    <property type="interactions" value="888"/>
</dbReference>
<protein>
    <submittedName>
        <fullName evidence="4">Mis18-binding protein 1 isoform X1</fullName>
    </submittedName>
</protein>
<reference evidence="4" key="2">
    <citation type="submission" date="2025-08" db="UniProtKB">
        <authorList>
            <consortium name="RefSeq"/>
        </authorList>
    </citation>
    <scope>IDENTIFICATION</scope>
</reference>
<dbReference type="Pfam" id="PF09133">
    <property type="entry name" value="SANTA"/>
    <property type="match status" value="1"/>
</dbReference>
<evidence type="ECO:0000256" key="1">
    <source>
        <dbReference type="SAM" id="MobiDB-lite"/>
    </source>
</evidence>
<evidence type="ECO:0000313" key="4">
    <source>
        <dbReference type="RefSeq" id="XP_028251290.1"/>
    </source>
</evidence>
<dbReference type="RefSeq" id="XP_028251290.1">
    <property type="nucleotide sequence ID" value="XM_028395489.1"/>
</dbReference>
<evidence type="ECO:0000259" key="2">
    <source>
        <dbReference type="PROSITE" id="PS50090"/>
    </source>
</evidence>
<feature type="region of interest" description="Disordered" evidence="1">
    <location>
        <begin position="485"/>
        <end position="507"/>
    </location>
</feature>
<dbReference type="PANTHER" id="PTHR16124:SF3">
    <property type="entry name" value="MIS18-BINDING PROTEIN 1"/>
    <property type="match status" value="1"/>
</dbReference>
<dbReference type="Proteomes" id="UP000515145">
    <property type="component" value="Chromosome 22"/>
</dbReference>
<dbReference type="InterPro" id="IPR009057">
    <property type="entry name" value="Homeodomain-like_sf"/>
</dbReference>
<feature type="compositionally biased region" description="Acidic residues" evidence="1">
    <location>
        <begin position="988"/>
        <end position="1000"/>
    </location>
</feature>
<dbReference type="InterPro" id="IPR015216">
    <property type="entry name" value="SANTA"/>
</dbReference>
<feature type="region of interest" description="Disordered" evidence="1">
    <location>
        <begin position="265"/>
        <end position="292"/>
    </location>
</feature>
<dbReference type="GeneID" id="114427428"/>
<name>A0A6P7H7V9_9TELE</name>
<feature type="compositionally biased region" description="Polar residues" evidence="1">
    <location>
        <begin position="318"/>
        <end position="336"/>
    </location>
</feature>
<dbReference type="InParanoid" id="A0A6P7H7V9"/>
<feature type="region of interest" description="Disordered" evidence="1">
    <location>
        <begin position="318"/>
        <end position="339"/>
    </location>
</feature>
<keyword evidence="3" id="KW-1185">Reference proteome</keyword>
<accession>A0A6P7H7V9</accession>
<gene>
    <name evidence="4" type="primary">mis18bp1</name>
</gene>
<dbReference type="InterPro" id="IPR039110">
    <property type="entry name" value="KNL2-like"/>
</dbReference>